<dbReference type="SUPFAM" id="SSF54106">
    <property type="entry name" value="LysM domain"/>
    <property type="match status" value="2"/>
</dbReference>
<sequence length="339" mass="36812">MKFKILLLVTPLLTFSISIFANPLADSVGVENLNGKKVIVHKLDPKDNYYSIGRRYNVSPKAIIQFNNNAPLKIGGTIKVPTELPFSGESASAAQPAKQVATTTPPPAQQQQNKPVTQAPVQQSKPQVQQQVSSPAPVVQTAVAKTQQAVADTVKKVSMLNVQQYKVSAGETLYSIAKRFNTSVDDIKALNKLSSDSVAPNQVINVRTGLPPQETKEPVMQRDSTTVVAQQDTTGGDHGKANRFGLYEKIEKGVATWMDDAGLDPKKELVLHRTAPIGTIIKITNPMNNHTTFAKVVGRFTDNETNKNVLIIMTKNTADALGALDKRFQVNISYGSPNE</sequence>
<dbReference type="InterPro" id="IPR036779">
    <property type="entry name" value="LysM_dom_sf"/>
</dbReference>
<feature type="region of interest" description="Disordered" evidence="1">
    <location>
        <begin position="88"/>
        <end position="133"/>
    </location>
</feature>
<dbReference type="SMART" id="SM00257">
    <property type="entry name" value="LysM"/>
    <property type="match status" value="2"/>
</dbReference>
<dbReference type="Proteomes" id="UP000251402">
    <property type="component" value="Chromosome"/>
</dbReference>
<dbReference type="GO" id="GO:0008932">
    <property type="term" value="F:lytic endotransglycosylase activity"/>
    <property type="evidence" value="ECO:0007669"/>
    <property type="project" value="TreeGrafter"/>
</dbReference>
<dbReference type="AlphaFoldDB" id="A0A5C1I071"/>
<dbReference type="CDD" id="cd00118">
    <property type="entry name" value="LysM"/>
    <property type="match status" value="2"/>
</dbReference>
<name>A0A5C1I071_9SPHI</name>
<dbReference type="InterPro" id="IPR018392">
    <property type="entry name" value="LysM"/>
</dbReference>
<dbReference type="PROSITE" id="PS51782">
    <property type="entry name" value="LYSM"/>
    <property type="match status" value="1"/>
</dbReference>
<proteinExistence type="predicted"/>
<dbReference type="EMBL" id="CP043450">
    <property type="protein sequence ID" value="QEM11293.1"/>
    <property type="molecule type" value="Genomic_DNA"/>
</dbReference>
<dbReference type="InterPro" id="IPR036908">
    <property type="entry name" value="RlpA-like_sf"/>
</dbReference>
<dbReference type="Gene3D" id="3.10.350.10">
    <property type="entry name" value="LysM domain"/>
    <property type="match status" value="2"/>
</dbReference>
<dbReference type="RefSeq" id="WP_112573835.1">
    <property type="nucleotide sequence ID" value="NZ_CP043450.1"/>
</dbReference>
<evidence type="ECO:0000256" key="2">
    <source>
        <dbReference type="SAM" id="SignalP"/>
    </source>
</evidence>
<evidence type="ECO:0000313" key="4">
    <source>
        <dbReference type="EMBL" id="QEM11293.1"/>
    </source>
</evidence>
<feature type="signal peptide" evidence="2">
    <location>
        <begin position="1"/>
        <end position="21"/>
    </location>
</feature>
<feature type="compositionally biased region" description="Low complexity" evidence="1">
    <location>
        <begin position="93"/>
        <end position="133"/>
    </location>
</feature>
<protein>
    <submittedName>
        <fullName evidence="4">LysM peptidoglycan-binding domain-containing protein</fullName>
    </submittedName>
</protein>
<evidence type="ECO:0000259" key="3">
    <source>
        <dbReference type="PROSITE" id="PS51782"/>
    </source>
</evidence>
<dbReference type="Gene3D" id="2.40.40.10">
    <property type="entry name" value="RlpA-like domain"/>
    <property type="match status" value="1"/>
</dbReference>
<keyword evidence="5" id="KW-1185">Reference proteome</keyword>
<feature type="domain" description="LysM" evidence="3">
    <location>
        <begin position="163"/>
        <end position="206"/>
    </location>
</feature>
<reference evidence="4" key="1">
    <citation type="submission" date="2019-08" db="EMBL/GenBank/DDBJ databases">
        <title>Comparative genome analysis confer to the adaptation heavy metal polluted environment.</title>
        <authorList>
            <person name="Li Y."/>
        </authorList>
    </citation>
    <scope>NUCLEOTIDE SEQUENCE [LARGE SCALE GENOMIC DNA]</scope>
    <source>
        <strain evidence="4">P1</strain>
    </source>
</reference>
<accession>A0A5C1I071</accession>
<dbReference type="KEGG" id="mrub:DEO27_015095"/>
<feature type="compositionally biased region" description="Polar residues" evidence="1">
    <location>
        <begin position="222"/>
        <end position="234"/>
    </location>
</feature>
<gene>
    <name evidence="4" type="ORF">DEO27_015095</name>
</gene>
<dbReference type="OrthoDB" id="2149800at2"/>
<dbReference type="Pfam" id="PF01476">
    <property type="entry name" value="LysM"/>
    <property type="match status" value="2"/>
</dbReference>
<feature type="chain" id="PRO_5022875545" evidence="2">
    <location>
        <begin position="22"/>
        <end position="339"/>
    </location>
</feature>
<evidence type="ECO:0000313" key="5">
    <source>
        <dbReference type="Proteomes" id="UP000251402"/>
    </source>
</evidence>
<evidence type="ECO:0000256" key="1">
    <source>
        <dbReference type="SAM" id="MobiDB-lite"/>
    </source>
</evidence>
<keyword evidence="2" id="KW-0732">Signal</keyword>
<feature type="region of interest" description="Disordered" evidence="1">
    <location>
        <begin position="212"/>
        <end position="240"/>
    </location>
</feature>
<dbReference type="PANTHER" id="PTHR33734:SF22">
    <property type="entry name" value="MEMBRANE-BOUND LYTIC MUREIN TRANSGLYCOSYLASE D"/>
    <property type="match status" value="1"/>
</dbReference>
<organism evidence="4 5">
    <name type="scientific">Mucilaginibacter rubeus</name>
    <dbReference type="NCBI Taxonomy" id="2027860"/>
    <lineage>
        <taxon>Bacteria</taxon>
        <taxon>Pseudomonadati</taxon>
        <taxon>Bacteroidota</taxon>
        <taxon>Sphingobacteriia</taxon>
        <taxon>Sphingobacteriales</taxon>
        <taxon>Sphingobacteriaceae</taxon>
        <taxon>Mucilaginibacter</taxon>
    </lineage>
</organism>
<dbReference type="PANTHER" id="PTHR33734">
    <property type="entry name" value="LYSM DOMAIN-CONTAINING GPI-ANCHORED PROTEIN 2"/>
    <property type="match status" value="1"/>
</dbReference>